<name>A0A2A6CKF0_PRIPA</name>
<proteinExistence type="predicted"/>
<dbReference type="InterPro" id="IPR053220">
    <property type="entry name" value="Nematode_rcpt-like_serp_H"/>
</dbReference>
<feature type="region of interest" description="Disordered" evidence="1">
    <location>
        <begin position="244"/>
        <end position="272"/>
    </location>
</feature>
<evidence type="ECO:0000313" key="3">
    <source>
        <dbReference type="EnsemblMetazoa" id="PPA06624.1"/>
    </source>
</evidence>
<organism evidence="3 4">
    <name type="scientific">Pristionchus pacificus</name>
    <name type="common">Parasitic nematode worm</name>
    <dbReference type="NCBI Taxonomy" id="54126"/>
    <lineage>
        <taxon>Eukaryota</taxon>
        <taxon>Metazoa</taxon>
        <taxon>Ecdysozoa</taxon>
        <taxon>Nematoda</taxon>
        <taxon>Chromadorea</taxon>
        <taxon>Rhabditida</taxon>
        <taxon>Rhabditina</taxon>
        <taxon>Diplogasteromorpha</taxon>
        <taxon>Diplogasteroidea</taxon>
        <taxon>Neodiplogasteridae</taxon>
        <taxon>Pristionchus</taxon>
    </lineage>
</organism>
<protein>
    <submittedName>
        <fullName evidence="3">G protein-coupled receptor</fullName>
    </submittedName>
</protein>
<keyword evidence="2" id="KW-1133">Transmembrane helix</keyword>
<evidence type="ECO:0000256" key="1">
    <source>
        <dbReference type="SAM" id="MobiDB-lite"/>
    </source>
</evidence>
<reference evidence="3" key="2">
    <citation type="submission" date="2022-06" db="UniProtKB">
        <authorList>
            <consortium name="EnsemblMetazoa"/>
        </authorList>
    </citation>
    <scope>IDENTIFICATION</scope>
    <source>
        <strain evidence="3">PS312</strain>
    </source>
</reference>
<dbReference type="Pfam" id="PF10318">
    <property type="entry name" value="7TM_GPCR_Srh"/>
    <property type="match status" value="1"/>
</dbReference>
<dbReference type="Proteomes" id="UP000005239">
    <property type="component" value="Unassembled WGS sequence"/>
</dbReference>
<accession>A0A2A6CKF0</accession>
<dbReference type="PANTHER" id="PTHR22941">
    <property type="entry name" value="SERPENTINE RECEPTOR"/>
    <property type="match status" value="1"/>
</dbReference>
<keyword evidence="2" id="KW-0472">Membrane</keyword>
<evidence type="ECO:0000256" key="2">
    <source>
        <dbReference type="SAM" id="Phobius"/>
    </source>
</evidence>
<feature type="transmembrane region" description="Helical" evidence="2">
    <location>
        <begin position="208"/>
        <end position="228"/>
    </location>
</feature>
<feature type="transmembrane region" description="Helical" evidence="2">
    <location>
        <begin position="33"/>
        <end position="55"/>
    </location>
</feature>
<feature type="compositionally biased region" description="Low complexity" evidence="1">
    <location>
        <begin position="250"/>
        <end position="264"/>
    </location>
</feature>
<dbReference type="PANTHER" id="PTHR22941:SF26">
    <property type="entry name" value="SERPENTINE RECEPTOR, CLASS H"/>
    <property type="match status" value="1"/>
</dbReference>
<evidence type="ECO:0000313" key="4">
    <source>
        <dbReference type="Proteomes" id="UP000005239"/>
    </source>
</evidence>
<feature type="transmembrane region" description="Helical" evidence="2">
    <location>
        <begin position="162"/>
        <end position="183"/>
    </location>
</feature>
<reference evidence="4" key="1">
    <citation type="journal article" date="2008" name="Nat. Genet.">
        <title>The Pristionchus pacificus genome provides a unique perspective on nematode lifestyle and parasitism.</title>
        <authorList>
            <person name="Dieterich C."/>
            <person name="Clifton S.W."/>
            <person name="Schuster L.N."/>
            <person name="Chinwalla A."/>
            <person name="Delehaunty K."/>
            <person name="Dinkelacker I."/>
            <person name="Fulton L."/>
            <person name="Fulton R."/>
            <person name="Godfrey J."/>
            <person name="Minx P."/>
            <person name="Mitreva M."/>
            <person name="Roeseler W."/>
            <person name="Tian H."/>
            <person name="Witte H."/>
            <person name="Yang S.P."/>
            <person name="Wilson R.K."/>
            <person name="Sommer R.J."/>
        </authorList>
    </citation>
    <scope>NUCLEOTIDE SEQUENCE [LARGE SCALE GENOMIC DNA]</scope>
    <source>
        <strain evidence="4">PS312</strain>
    </source>
</reference>
<sequence length="272" mass="30717">MLFQCHSCLFHTSAGKCSRRTDSTLFIPAEYRVVMHAMSVVSTSLNLCSLVLLITKTPQYQAEIRNYLIYMQVLIILIDFHKEVLFHPIPIFPALAGYNTCSIEKFTIINRTSCQRAMWCAIEFDERGTIVAKQTATHWEWSEVYAIEAKETAIPPSNYSDLFCYTTFIIMTTYIQMLLQISFREELLTAALDRANMHRSFNQLNMNFSHLLVVLLSFLAVSFASVGVTEENVMRVKRHFHGGRGGSCGGRPSTSAPASGTTTTARERVPGF</sequence>
<keyword evidence="4" id="KW-1185">Reference proteome</keyword>
<keyword evidence="2" id="KW-0812">Transmembrane</keyword>
<dbReference type="EnsemblMetazoa" id="PPA06624.1">
    <property type="protein sequence ID" value="PPA06624.1"/>
    <property type="gene ID" value="WBGene00096178"/>
</dbReference>
<dbReference type="AlphaFoldDB" id="A0A2A6CKF0"/>
<dbReference type="InterPro" id="IPR019422">
    <property type="entry name" value="7TM_GPCR_serpentine_rcpt_Srh"/>
</dbReference>
<accession>A0A8R1Y897</accession>
<gene>
    <name evidence="3" type="primary">WBGene00096178</name>
</gene>